<protein>
    <submittedName>
        <fullName evidence="1">Uncharacterized protein</fullName>
    </submittedName>
</protein>
<reference evidence="1" key="1">
    <citation type="submission" date="2018-05" db="EMBL/GenBank/DDBJ databases">
        <authorList>
            <person name="Lanie J.A."/>
            <person name="Ng W.-L."/>
            <person name="Kazmierczak K.M."/>
            <person name="Andrzejewski T.M."/>
            <person name="Davidsen T.M."/>
            <person name="Wayne K.J."/>
            <person name="Tettelin H."/>
            <person name="Glass J.I."/>
            <person name="Rusch D."/>
            <person name="Podicherti R."/>
            <person name="Tsui H.-C.T."/>
            <person name="Winkler M.E."/>
        </authorList>
    </citation>
    <scope>NUCLEOTIDE SEQUENCE</scope>
</reference>
<gene>
    <name evidence="1" type="ORF">METZ01_LOCUS413751</name>
</gene>
<dbReference type="EMBL" id="UINC01161606">
    <property type="protein sequence ID" value="SVD60897.1"/>
    <property type="molecule type" value="Genomic_DNA"/>
</dbReference>
<accession>A0A382WPU5</accession>
<feature type="non-terminal residue" evidence="1">
    <location>
        <position position="1"/>
    </location>
</feature>
<organism evidence="1">
    <name type="scientific">marine metagenome</name>
    <dbReference type="NCBI Taxonomy" id="408172"/>
    <lineage>
        <taxon>unclassified sequences</taxon>
        <taxon>metagenomes</taxon>
        <taxon>ecological metagenomes</taxon>
    </lineage>
</organism>
<sequence>LRGIKDMWTDELIEKVKGNYLNRECPWFCQKCAGKTCYICGEIMNNPIGSDIIYDDGCVHHVAALGYNPGCVNKYCENYKKWGE</sequence>
<name>A0A382WPU5_9ZZZZ</name>
<dbReference type="AlphaFoldDB" id="A0A382WPU5"/>
<evidence type="ECO:0000313" key="1">
    <source>
        <dbReference type="EMBL" id="SVD60897.1"/>
    </source>
</evidence>
<proteinExistence type="predicted"/>